<name>A0A7G9R2W7_9MICO</name>
<dbReference type="Pfam" id="PF13559">
    <property type="entry name" value="DUF4129"/>
    <property type="match status" value="1"/>
</dbReference>
<feature type="transmembrane region" description="Helical" evidence="1">
    <location>
        <begin position="54"/>
        <end position="75"/>
    </location>
</feature>
<dbReference type="EMBL" id="CP060712">
    <property type="protein sequence ID" value="QNN49942.1"/>
    <property type="molecule type" value="Genomic_DNA"/>
</dbReference>
<accession>A0A7G9R2W7</accession>
<keyword evidence="1" id="KW-1133">Transmembrane helix</keyword>
<organism evidence="3 4">
    <name type="scientific">Phycicoccus endophyticus</name>
    <dbReference type="NCBI Taxonomy" id="1690220"/>
    <lineage>
        <taxon>Bacteria</taxon>
        <taxon>Bacillati</taxon>
        <taxon>Actinomycetota</taxon>
        <taxon>Actinomycetes</taxon>
        <taxon>Micrococcales</taxon>
        <taxon>Intrasporangiaceae</taxon>
        <taxon>Phycicoccus</taxon>
    </lineage>
</organism>
<keyword evidence="1" id="KW-0812">Transmembrane</keyword>
<sequence length="205" mass="21600">MTPADAPLDPSADQARRWLTEELAGAEYHAQPSLLERLREWVDHLLDAAPGTGLPAVAVPVAVGLVLAALALVLWRVLRRDVGSAGAGRAARVLDVPDLPASALRARAREALARGHWDGAVLDGLRAIARGAVERVVLDDAPGRTAHEVAAALAERFPAESAALAAAADRFDAVRYGHRRASEEAAHAVLALDERLETARPVPVG</sequence>
<evidence type="ECO:0000256" key="1">
    <source>
        <dbReference type="SAM" id="Phobius"/>
    </source>
</evidence>
<proteinExistence type="predicted"/>
<evidence type="ECO:0000259" key="2">
    <source>
        <dbReference type="Pfam" id="PF13559"/>
    </source>
</evidence>
<dbReference type="InterPro" id="IPR025403">
    <property type="entry name" value="TgpA-like_C"/>
</dbReference>
<dbReference type="Proteomes" id="UP000515976">
    <property type="component" value="Chromosome"/>
</dbReference>
<keyword evidence="4" id="KW-1185">Reference proteome</keyword>
<protein>
    <submittedName>
        <fullName evidence="3">DUF4129 domain-containing protein</fullName>
    </submittedName>
</protein>
<keyword evidence="1" id="KW-0472">Membrane</keyword>
<reference evidence="3 4" key="1">
    <citation type="submission" date="2020-08" db="EMBL/GenBank/DDBJ databases">
        <title>Genome sequence of Phycicoccus endophyticus JCM 31784T.</title>
        <authorList>
            <person name="Hyun D.-W."/>
            <person name="Bae J.-W."/>
        </authorList>
    </citation>
    <scope>NUCLEOTIDE SEQUENCE [LARGE SCALE GENOMIC DNA]</scope>
    <source>
        <strain evidence="3 4">JCM 31784</strain>
    </source>
</reference>
<feature type="domain" description="Protein-glutamine gamma-glutamyltransferase-like C-terminal" evidence="2">
    <location>
        <begin position="126"/>
        <end position="194"/>
    </location>
</feature>
<dbReference type="AlphaFoldDB" id="A0A7G9R2W7"/>
<dbReference type="KEGG" id="pei:H9L10_02340"/>
<evidence type="ECO:0000313" key="4">
    <source>
        <dbReference type="Proteomes" id="UP000515976"/>
    </source>
</evidence>
<evidence type="ECO:0000313" key="3">
    <source>
        <dbReference type="EMBL" id="QNN49942.1"/>
    </source>
</evidence>
<gene>
    <name evidence="3" type="ORF">H9L10_02340</name>
</gene>
<dbReference type="RefSeq" id="WP_166103763.1">
    <property type="nucleotide sequence ID" value="NZ_CP060712.1"/>
</dbReference>